<dbReference type="EC" id="3.6.4.13" evidence="1"/>
<sequence>MLSNPSRQTPAESGYGKSNNLFIPGEAVVVTQWDPASPLHSITSFQDLSLGEDLLKGIYDKKFERPSKIQEHALPLLLRDPPEHLIAQSQSGTGKTAAFSLAVLRRIDYSDPGTQAIVLAPTRELARQIVGVMKELAKFTSATITPVIRQEILRRVQVAGQVIVGTPGTVMDLVKRRHISAAKVKLLVLDEADYMLDLQGLRLQTILFKRLLPRNIQLVMFSATWGERVISYTKEFISAPANQIRLPLDKQIMTNIKQFYVDCDSESDRLEILSELYSLISVSQSIIFVKRRNIAERITAMMEDKGHAVSFLHGALSPDNRDDRIDMFRSAKFKILITTNVLARGIDISNVNLVINYDVPTTPDPDAAYVKERSDRETYLHRIGRTGRFGRLGVCVNFVHNRGSFEMLNDIREYFECTILQMPTNLLMKNGVALTDQKAERLERLEAFFKEHMKL</sequence>
<dbReference type="EMBL" id="JAAAJA010000059">
    <property type="protein sequence ID" value="KAG0264018.1"/>
    <property type="molecule type" value="Genomic_DNA"/>
</dbReference>
<dbReference type="InterPro" id="IPR001650">
    <property type="entry name" value="Helicase_C-like"/>
</dbReference>
<dbReference type="PROSITE" id="PS51194">
    <property type="entry name" value="HELICASE_CTER"/>
    <property type="match status" value="1"/>
</dbReference>
<feature type="domain" description="Helicase C-terminal" evidence="8">
    <location>
        <begin position="255"/>
        <end position="430"/>
    </location>
</feature>
<dbReference type="OrthoDB" id="10265785at2759"/>
<evidence type="ECO:0000256" key="1">
    <source>
        <dbReference type="ARBA" id="ARBA00012552"/>
    </source>
</evidence>
<dbReference type="SUPFAM" id="SSF52540">
    <property type="entry name" value="P-loop containing nucleoside triphosphate hydrolases"/>
    <property type="match status" value="1"/>
</dbReference>
<dbReference type="InterPro" id="IPR014014">
    <property type="entry name" value="RNA_helicase_DEAD_Q_motif"/>
</dbReference>
<keyword evidence="2" id="KW-0547">Nucleotide-binding</keyword>
<dbReference type="Pfam" id="PF00271">
    <property type="entry name" value="Helicase_C"/>
    <property type="match status" value="1"/>
</dbReference>
<evidence type="ECO:0000256" key="4">
    <source>
        <dbReference type="ARBA" id="ARBA00022806"/>
    </source>
</evidence>
<keyword evidence="11" id="KW-1185">Reference proteome</keyword>
<dbReference type="Gene3D" id="3.40.50.300">
    <property type="entry name" value="P-loop containing nucleotide triphosphate hydrolases"/>
    <property type="match status" value="2"/>
</dbReference>
<dbReference type="Pfam" id="PF00270">
    <property type="entry name" value="DEAD"/>
    <property type="match status" value="1"/>
</dbReference>
<evidence type="ECO:0000313" key="10">
    <source>
        <dbReference type="EMBL" id="KAG0264018.1"/>
    </source>
</evidence>
<dbReference type="InterPro" id="IPR011545">
    <property type="entry name" value="DEAD/DEAH_box_helicase_dom"/>
</dbReference>
<dbReference type="CDD" id="cd18787">
    <property type="entry name" value="SF2_C_DEAD"/>
    <property type="match status" value="1"/>
</dbReference>
<evidence type="ECO:0000313" key="11">
    <source>
        <dbReference type="Proteomes" id="UP000726737"/>
    </source>
</evidence>
<evidence type="ECO:0000259" key="9">
    <source>
        <dbReference type="PROSITE" id="PS51195"/>
    </source>
</evidence>
<feature type="short sequence motif" description="Q motif" evidence="6">
    <location>
        <begin position="43"/>
        <end position="71"/>
    </location>
</feature>
<dbReference type="GO" id="GO:0016787">
    <property type="term" value="F:hydrolase activity"/>
    <property type="evidence" value="ECO:0007669"/>
    <property type="project" value="UniProtKB-KW"/>
</dbReference>
<evidence type="ECO:0000256" key="2">
    <source>
        <dbReference type="ARBA" id="ARBA00022741"/>
    </source>
</evidence>
<evidence type="ECO:0000259" key="8">
    <source>
        <dbReference type="PROSITE" id="PS51194"/>
    </source>
</evidence>
<dbReference type="PANTHER" id="PTHR47958">
    <property type="entry name" value="ATP-DEPENDENT RNA HELICASE DBP3"/>
    <property type="match status" value="1"/>
</dbReference>
<keyword evidence="3" id="KW-0378">Hydrolase</keyword>
<dbReference type="GO" id="GO:0005524">
    <property type="term" value="F:ATP binding"/>
    <property type="evidence" value="ECO:0007669"/>
    <property type="project" value="UniProtKB-KW"/>
</dbReference>
<accession>A0A9P6U8Q7</accession>
<dbReference type="GO" id="GO:0003676">
    <property type="term" value="F:nucleic acid binding"/>
    <property type="evidence" value="ECO:0007669"/>
    <property type="project" value="InterPro"/>
</dbReference>
<dbReference type="AlphaFoldDB" id="A0A9P6U8Q7"/>
<dbReference type="GO" id="GO:0003724">
    <property type="term" value="F:RNA helicase activity"/>
    <property type="evidence" value="ECO:0007669"/>
    <property type="project" value="UniProtKB-EC"/>
</dbReference>
<reference evidence="10" key="1">
    <citation type="journal article" date="2020" name="Fungal Divers.">
        <title>Resolving the Mortierellaceae phylogeny through synthesis of multi-gene phylogenetics and phylogenomics.</title>
        <authorList>
            <person name="Vandepol N."/>
            <person name="Liber J."/>
            <person name="Desiro A."/>
            <person name="Na H."/>
            <person name="Kennedy M."/>
            <person name="Barry K."/>
            <person name="Grigoriev I.V."/>
            <person name="Miller A.N."/>
            <person name="O'Donnell K."/>
            <person name="Stajich J.E."/>
            <person name="Bonito G."/>
        </authorList>
    </citation>
    <scope>NUCLEOTIDE SEQUENCE</scope>
    <source>
        <strain evidence="10">KOD948</strain>
    </source>
</reference>
<evidence type="ECO:0000256" key="3">
    <source>
        <dbReference type="ARBA" id="ARBA00022801"/>
    </source>
</evidence>
<dbReference type="InterPro" id="IPR027417">
    <property type="entry name" value="P-loop_NTPase"/>
</dbReference>
<dbReference type="SMART" id="SM00487">
    <property type="entry name" value="DEXDc"/>
    <property type="match status" value="1"/>
</dbReference>
<evidence type="ECO:0000256" key="5">
    <source>
        <dbReference type="ARBA" id="ARBA00022840"/>
    </source>
</evidence>
<dbReference type="SMART" id="SM00490">
    <property type="entry name" value="HELICc"/>
    <property type="match status" value="1"/>
</dbReference>
<proteinExistence type="predicted"/>
<dbReference type="PROSITE" id="PS51192">
    <property type="entry name" value="HELICASE_ATP_BIND_1"/>
    <property type="match status" value="1"/>
</dbReference>
<gene>
    <name evidence="10" type="primary">DBP5_2</name>
    <name evidence="10" type="ORF">BG011_007578</name>
</gene>
<comment type="caution">
    <text evidence="10">The sequence shown here is derived from an EMBL/GenBank/DDBJ whole genome shotgun (WGS) entry which is preliminary data.</text>
</comment>
<evidence type="ECO:0000256" key="6">
    <source>
        <dbReference type="PROSITE-ProRule" id="PRU00552"/>
    </source>
</evidence>
<name>A0A9P6U8Q7_9FUNG</name>
<feature type="domain" description="DEAD-box RNA helicase Q" evidence="9">
    <location>
        <begin position="43"/>
        <end position="71"/>
    </location>
</feature>
<protein>
    <recommendedName>
        <fullName evidence="1">RNA helicase</fullName>
        <ecNumber evidence="1">3.6.4.13</ecNumber>
    </recommendedName>
</protein>
<keyword evidence="5" id="KW-0067">ATP-binding</keyword>
<dbReference type="CDD" id="cd17963">
    <property type="entry name" value="DEADc_DDX19_DDX25"/>
    <property type="match status" value="1"/>
</dbReference>
<dbReference type="PROSITE" id="PS51195">
    <property type="entry name" value="Q_MOTIF"/>
    <property type="match status" value="1"/>
</dbReference>
<evidence type="ECO:0000259" key="7">
    <source>
        <dbReference type="PROSITE" id="PS51192"/>
    </source>
</evidence>
<organism evidence="10 11">
    <name type="scientific">Mortierella polycephala</name>
    <dbReference type="NCBI Taxonomy" id="41804"/>
    <lineage>
        <taxon>Eukaryota</taxon>
        <taxon>Fungi</taxon>
        <taxon>Fungi incertae sedis</taxon>
        <taxon>Mucoromycota</taxon>
        <taxon>Mortierellomycotina</taxon>
        <taxon>Mortierellomycetes</taxon>
        <taxon>Mortierellales</taxon>
        <taxon>Mortierellaceae</taxon>
        <taxon>Mortierella</taxon>
    </lineage>
</organism>
<dbReference type="InterPro" id="IPR014001">
    <property type="entry name" value="Helicase_ATP-bd"/>
</dbReference>
<feature type="domain" description="Helicase ATP-binding" evidence="7">
    <location>
        <begin position="76"/>
        <end position="243"/>
    </location>
</feature>
<keyword evidence="4 10" id="KW-0347">Helicase</keyword>
<dbReference type="Proteomes" id="UP000726737">
    <property type="component" value="Unassembled WGS sequence"/>
</dbReference>